<organism evidence="3 4">
    <name type="scientific">Cinchona calisaya</name>
    <dbReference type="NCBI Taxonomy" id="153742"/>
    <lineage>
        <taxon>Eukaryota</taxon>
        <taxon>Viridiplantae</taxon>
        <taxon>Streptophyta</taxon>
        <taxon>Embryophyta</taxon>
        <taxon>Tracheophyta</taxon>
        <taxon>Spermatophyta</taxon>
        <taxon>Magnoliopsida</taxon>
        <taxon>eudicotyledons</taxon>
        <taxon>Gunneridae</taxon>
        <taxon>Pentapetalae</taxon>
        <taxon>asterids</taxon>
        <taxon>lamiids</taxon>
        <taxon>Gentianales</taxon>
        <taxon>Rubiaceae</taxon>
        <taxon>Cinchonoideae</taxon>
        <taxon>Cinchoneae</taxon>
        <taxon>Cinchona</taxon>
    </lineage>
</organism>
<reference evidence="3 4" key="1">
    <citation type="submission" date="2024-11" db="EMBL/GenBank/DDBJ databases">
        <title>A near-complete genome assembly of Cinchona calisaya.</title>
        <authorList>
            <person name="Lian D.C."/>
            <person name="Zhao X.W."/>
            <person name="Wei L."/>
        </authorList>
    </citation>
    <scope>NUCLEOTIDE SEQUENCE [LARGE SCALE GENOMIC DNA]</scope>
    <source>
        <tissue evidence="3">Nenye</tissue>
    </source>
</reference>
<name>A0ABD2ZZ54_9GENT</name>
<feature type="transmembrane region" description="Helical" evidence="2">
    <location>
        <begin position="441"/>
        <end position="460"/>
    </location>
</feature>
<dbReference type="Proteomes" id="UP001630127">
    <property type="component" value="Unassembled WGS sequence"/>
</dbReference>
<feature type="region of interest" description="Disordered" evidence="1">
    <location>
        <begin position="39"/>
        <end position="76"/>
    </location>
</feature>
<feature type="transmembrane region" description="Helical" evidence="2">
    <location>
        <begin position="503"/>
        <end position="530"/>
    </location>
</feature>
<accession>A0ABD2ZZ54</accession>
<comment type="caution">
    <text evidence="3">The sequence shown here is derived from an EMBL/GenBank/DDBJ whole genome shotgun (WGS) entry which is preliminary data.</text>
</comment>
<keyword evidence="2" id="KW-0812">Transmembrane</keyword>
<evidence type="ECO:0000313" key="4">
    <source>
        <dbReference type="Proteomes" id="UP001630127"/>
    </source>
</evidence>
<dbReference type="AlphaFoldDB" id="A0ABD2ZZ54"/>
<evidence type="ECO:0000256" key="2">
    <source>
        <dbReference type="SAM" id="Phobius"/>
    </source>
</evidence>
<feature type="compositionally biased region" description="Low complexity" evidence="1">
    <location>
        <begin position="63"/>
        <end position="76"/>
    </location>
</feature>
<evidence type="ECO:0000256" key="1">
    <source>
        <dbReference type="SAM" id="MobiDB-lite"/>
    </source>
</evidence>
<protein>
    <recommendedName>
        <fullName evidence="5">Protein CPR-5</fullName>
    </recommendedName>
</protein>
<feature type="compositionally biased region" description="Basic residues" evidence="1">
    <location>
        <begin position="51"/>
        <end position="60"/>
    </location>
</feature>
<dbReference type="EMBL" id="JBJUIK010000006">
    <property type="protein sequence ID" value="KAL3524712.1"/>
    <property type="molecule type" value="Genomic_DNA"/>
</dbReference>
<feature type="transmembrane region" description="Helical" evidence="2">
    <location>
        <begin position="472"/>
        <end position="491"/>
    </location>
</feature>
<feature type="compositionally biased region" description="Polar residues" evidence="1">
    <location>
        <begin position="39"/>
        <end position="50"/>
    </location>
</feature>
<proteinExistence type="predicted"/>
<keyword evidence="2" id="KW-1133">Transmembrane helix</keyword>
<dbReference type="PANTHER" id="PTHR35322:SF2">
    <property type="entry name" value="PROTEIN CPR-5"/>
    <property type="match status" value="1"/>
</dbReference>
<keyword evidence="2" id="KW-0472">Membrane</keyword>
<feature type="transmembrane region" description="Helical" evidence="2">
    <location>
        <begin position="550"/>
        <end position="571"/>
    </location>
</feature>
<feature type="transmembrane region" description="Helical" evidence="2">
    <location>
        <begin position="380"/>
        <end position="398"/>
    </location>
</feature>
<gene>
    <name evidence="3" type="ORF">ACH5RR_013084</name>
</gene>
<sequence>MDTPPLPHSSLQVSATNQNDTVFSSDLTAQIPTGSSMTVTFNGSKLTNQITKRRQKKNRNHNSQASSAPSSSSSTGFCSMASFSHSSTRKGIRLFGSRRNPKFLSGPGPDKLRDTGALALPLGMSIAAVVAQVLKRKDTIDENIFVDHLSQICAAAVRESLINVYGDTLNCFVENFEKSFRSTLMTLYIINETAKTNGLEKEKYEMEKCSSEVASVSSSNRATNCGCDFGVRECQSDPLLQATSSHEQQSTHEEQEENMTIDPRNNELIVHDRQIMQQMAFISPNRSSTEYNRQSILSTLDKSVIEQARSNDLKTFEMGLTMRKLQLKERELALSSDANFIERSKLSFGFSKASFKVEKFKTELEDKRHAELLRKCIDCLVAGLFVMLGCVGYGVFVYSHKRIAEATASCSPREESKSWWIPKPMAYFNSVIQILKCQFQVVSRMSAGGFMVLAIAYLLHQRSTTSNQAMPVTFMVLLLALACGFAGKLCIDTLGGSGNHWLFYWEVLCVLHLLSNLWTSMLFVILHGPINVSERTKNNPRFPYWSRRCLFYGTTSLILPLLCGFLPFASLGEWKDHFSSLLMDHLLMSED</sequence>
<dbReference type="InterPro" id="IPR044708">
    <property type="entry name" value="CPR5"/>
</dbReference>
<keyword evidence="4" id="KW-1185">Reference proteome</keyword>
<evidence type="ECO:0008006" key="5">
    <source>
        <dbReference type="Google" id="ProtNLM"/>
    </source>
</evidence>
<evidence type="ECO:0000313" key="3">
    <source>
        <dbReference type="EMBL" id="KAL3524712.1"/>
    </source>
</evidence>
<dbReference type="PANTHER" id="PTHR35322">
    <property type="entry name" value="PROTEIN CPR-5"/>
    <property type="match status" value="1"/>
</dbReference>